<dbReference type="PROSITE" id="PS50263">
    <property type="entry name" value="CN_HYDROLASE"/>
    <property type="match status" value="1"/>
</dbReference>
<dbReference type="InterPro" id="IPR036526">
    <property type="entry name" value="C-N_Hydrolase_sf"/>
</dbReference>
<dbReference type="InterPro" id="IPR044149">
    <property type="entry name" value="Nitrilases_CHs"/>
</dbReference>
<dbReference type="PANTHER" id="PTHR46044">
    <property type="entry name" value="NITRILASE"/>
    <property type="match status" value="1"/>
</dbReference>
<name>Q6RWN5_9ZZZZ</name>
<dbReference type="Gene3D" id="3.60.110.10">
    <property type="entry name" value="Carbon-nitrogen hydrolase"/>
    <property type="match status" value="1"/>
</dbReference>
<accession>Q6RWN5</accession>
<comment type="similarity">
    <text evidence="1">Belongs to the carbon-nitrogen hydrolase superfamily. Nitrilase family.</text>
</comment>
<evidence type="ECO:0000259" key="2">
    <source>
        <dbReference type="PROSITE" id="PS50263"/>
    </source>
</evidence>
<gene>
    <name evidence="3" type="ORF">BD6902</name>
</gene>
<dbReference type="AlphaFoldDB" id="Q6RWN5"/>
<dbReference type="PANTHER" id="PTHR46044:SF1">
    <property type="entry name" value="CN HYDROLASE DOMAIN-CONTAINING PROTEIN"/>
    <property type="match status" value="1"/>
</dbReference>
<protein>
    <submittedName>
        <fullName evidence="3">Nitrilase</fullName>
        <ecNumber evidence="3">3.5.5.7</ecNumber>
    </submittedName>
</protein>
<dbReference type="EC" id="3.5.5.7" evidence="3"/>
<evidence type="ECO:0000256" key="1">
    <source>
        <dbReference type="ARBA" id="ARBA00008129"/>
    </source>
</evidence>
<dbReference type="InterPro" id="IPR000132">
    <property type="entry name" value="Nitrilase/CN_hydratase_CS"/>
</dbReference>
<dbReference type="PROSITE" id="PS00920">
    <property type="entry name" value="NITRIL_CHT_1"/>
    <property type="match status" value="1"/>
</dbReference>
<dbReference type="GO" id="GO:0018762">
    <property type="term" value="F:aliphatic nitrilase activity"/>
    <property type="evidence" value="ECO:0007669"/>
    <property type="project" value="UniProtKB-EC"/>
</dbReference>
<sequence>MNTKEVKVAAAQFAPHFLNLSKTVEKTCNLISEAGKNGAKLIVFPEAFLSGYPDWVWLIPNGNSTMLDDLYQELVENAVTIPDSTTQKLCQAAKDAGVYVAVGIHERNAEASGFTLFNTLLYINDQGSIIGKHRKLIPTGGERLVWGQGNGDTLAAFDTHFGKLGGLLCWENYMPLARQAMYAVGTEVYVAPTWDSSENWLLSMRHIAREGGMFVINVCQAVRKDDIPDRYAFKQLYSGNSEWINSGNSCIINPRGEIIAGPSSNRQEILYADLDLSLITKSKRMFDVTGHYARPDVFRYEIKKS</sequence>
<dbReference type="InterPro" id="IPR003010">
    <property type="entry name" value="C-N_Hydrolase"/>
</dbReference>
<reference evidence="3" key="1">
    <citation type="journal article" date="2004" name="Appl. Environ. Microbiol.">
        <title>Exploring nitrilase sequence space for enantioselective catalysis.</title>
        <authorList>
            <person name="Robertson D.E."/>
            <person name="Chaplin J.A."/>
            <person name="DeSantis G."/>
            <person name="Podar M."/>
            <person name="Madden M."/>
            <person name="Chi E."/>
            <person name="Richardson T."/>
            <person name="Milan A."/>
            <person name="Miller M."/>
            <person name="Weiner D.P."/>
            <person name="Wong K."/>
            <person name="McQuaid J."/>
            <person name="Farwell B."/>
            <person name="Preston L.A."/>
            <person name="Tan X."/>
            <person name="Snead M.A."/>
            <person name="Keller M."/>
            <person name="Mathur E."/>
            <person name="Kretz P.L."/>
            <person name="Burk M.J."/>
            <person name="Short J.M."/>
        </authorList>
    </citation>
    <scope>NUCLEOTIDE SEQUENCE</scope>
</reference>
<feature type="domain" description="CN hydrolase" evidence="2">
    <location>
        <begin position="6"/>
        <end position="276"/>
    </location>
</feature>
<organism evidence="3">
    <name type="scientific">uncultured organism</name>
    <dbReference type="NCBI Taxonomy" id="155900"/>
    <lineage>
        <taxon>unclassified sequences</taxon>
        <taxon>environmental samples</taxon>
    </lineage>
</organism>
<keyword evidence="3" id="KW-0378">Hydrolase</keyword>
<evidence type="ECO:0000313" key="3">
    <source>
        <dbReference type="EMBL" id="AAR97414.1"/>
    </source>
</evidence>
<dbReference type="CDD" id="cd07564">
    <property type="entry name" value="nitrilases_CHs"/>
    <property type="match status" value="1"/>
</dbReference>
<dbReference type="PROSITE" id="PS00921">
    <property type="entry name" value="NITRIL_CHT_2"/>
    <property type="match status" value="1"/>
</dbReference>
<dbReference type="Pfam" id="PF00795">
    <property type="entry name" value="CN_hydrolase"/>
    <property type="match status" value="1"/>
</dbReference>
<proteinExistence type="inferred from homology"/>
<dbReference type="EMBL" id="AY487467">
    <property type="protein sequence ID" value="AAR97414.1"/>
    <property type="molecule type" value="Genomic_DNA"/>
</dbReference>
<dbReference type="SUPFAM" id="SSF56317">
    <property type="entry name" value="Carbon-nitrogen hydrolase"/>
    <property type="match status" value="1"/>
</dbReference>